<dbReference type="Gene3D" id="3.40.50.920">
    <property type="match status" value="1"/>
</dbReference>
<dbReference type="EMBL" id="BARS01057247">
    <property type="protein sequence ID" value="GAG49791.1"/>
    <property type="molecule type" value="Genomic_DNA"/>
</dbReference>
<dbReference type="AlphaFoldDB" id="X0ZNL0"/>
<comment type="caution">
    <text evidence="2">The sequence shown here is derived from an EMBL/GenBank/DDBJ whole genome shotgun (WGS) entry which is preliminary data.</text>
</comment>
<gene>
    <name evidence="2" type="ORF">S01H1_84008</name>
</gene>
<dbReference type="InterPro" id="IPR033412">
    <property type="entry name" value="PFOR_II"/>
</dbReference>
<sequence>ILTGAKGRPPRIMRSLLLKEGELENHNRHLQEKFSLMKERELLYEEEETGDAEIILVAYGTSARIAKAALSQVRSEGIKAGIIRPITLWPFPEEVIANASSRIKSFLVIEMSAGQMVEDVRLAVSGNCPVHFHGRTGGGVPTVDEVS</sequence>
<dbReference type="Pfam" id="PF17147">
    <property type="entry name" value="PFOR_II"/>
    <property type="match status" value="1"/>
</dbReference>
<evidence type="ECO:0000313" key="2">
    <source>
        <dbReference type="EMBL" id="GAG49791.1"/>
    </source>
</evidence>
<evidence type="ECO:0000259" key="1">
    <source>
        <dbReference type="Pfam" id="PF17147"/>
    </source>
</evidence>
<feature type="non-terminal residue" evidence="2">
    <location>
        <position position="147"/>
    </location>
</feature>
<dbReference type="SUPFAM" id="SSF52922">
    <property type="entry name" value="TK C-terminal domain-like"/>
    <property type="match status" value="1"/>
</dbReference>
<dbReference type="PANTHER" id="PTHR43088:SF1">
    <property type="entry name" value="SUBUNIT OF PYRUVATE:FLAVODOXIN OXIDOREDUCTASE"/>
    <property type="match status" value="1"/>
</dbReference>
<proteinExistence type="predicted"/>
<protein>
    <recommendedName>
        <fullName evidence="1">Pyruvate:ferredoxin oxidoreductase core domain-containing protein</fullName>
    </recommendedName>
</protein>
<feature type="domain" description="Pyruvate:ferredoxin oxidoreductase core" evidence="1">
    <location>
        <begin position="52"/>
        <end position="146"/>
    </location>
</feature>
<feature type="non-terminal residue" evidence="2">
    <location>
        <position position="1"/>
    </location>
</feature>
<reference evidence="2" key="1">
    <citation type="journal article" date="2014" name="Front. Microbiol.">
        <title>High frequency of phylogenetically diverse reductive dehalogenase-homologous genes in deep subseafloor sedimentary metagenomes.</title>
        <authorList>
            <person name="Kawai M."/>
            <person name="Futagami T."/>
            <person name="Toyoda A."/>
            <person name="Takaki Y."/>
            <person name="Nishi S."/>
            <person name="Hori S."/>
            <person name="Arai W."/>
            <person name="Tsubouchi T."/>
            <person name="Morono Y."/>
            <person name="Uchiyama I."/>
            <person name="Ito T."/>
            <person name="Fujiyama A."/>
            <person name="Inagaki F."/>
            <person name="Takami H."/>
        </authorList>
    </citation>
    <scope>NUCLEOTIDE SEQUENCE</scope>
    <source>
        <strain evidence="2">Expedition CK06-06</strain>
    </source>
</reference>
<dbReference type="InterPro" id="IPR009014">
    <property type="entry name" value="Transketo_C/PFOR_II"/>
</dbReference>
<name>X0ZNL0_9ZZZZ</name>
<dbReference type="PANTHER" id="PTHR43088">
    <property type="entry name" value="SUBUNIT OF PYRUVATE:FLAVODOXIN OXIDOREDUCTASE-RELATED"/>
    <property type="match status" value="1"/>
</dbReference>
<organism evidence="2">
    <name type="scientific">marine sediment metagenome</name>
    <dbReference type="NCBI Taxonomy" id="412755"/>
    <lineage>
        <taxon>unclassified sequences</taxon>
        <taxon>metagenomes</taxon>
        <taxon>ecological metagenomes</taxon>
    </lineage>
</organism>
<accession>X0ZNL0</accession>
<dbReference type="InterPro" id="IPR052368">
    <property type="entry name" value="2-oxoacid_oxidoreductase"/>
</dbReference>